<protein>
    <submittedName>
        <fullName evidence="1">Uncharacterized protein</fullName>
    </submittedName>
</protein>
<reference evidence="2" key="1">
    <citation type="submission" date="2016-11" db="EMBL/GenBank/DDBJ databases">
        <title>Mesorhizobium oceanicum sp. nov., isolated from deep seawater in South China Sea.</title>
        <authorList>
            <person name="Fu G.-Y."/>
        </authorList>
    </citation>
    <scope>NUCLEOTIDE SEQUENCE [LARGE SCALE GENOMIC DNA]</scope>
    <source>
        <strain evidence="2">B7</strain>
    </source>
</reference>
<gene>
    <name evidence="1" type="ORF">BSQ44_10335</name>
</gene>
<accession>A0A1L3SQN8</accession>
<dbReference type="KEGG" id="meso:BSQ44_10335"/>
<dbReference type="Proteomes" id="UP000182840">
    <property type="component" value="Chromosome"/>
</dbReference>
<proteinExistence type="predicted"/>
<dbReference type="AlphaFoldDB" id="A0A1L3SQN8"/>
<name>A0A1L3SQN8_9HYPH</name>
<keyword evidence="2" id="KW-1185">Reference proteome</keyword>
<evidence type="ECO:0000313" key="1">
    <source>
        <dbReference type="EMBL" id="APH71719.1"/>
    </source>
</evidence>
<dbReference type="EMBL" id="CP018171">
    <property type="protein sequence ID" value="APH71719.1"/>
    <property type="molecule type" value="Genomic_DNA"/>
</dbReference>
<sequence length="147" mass="16283">MKTYAIAVYYRFDGSYLERYDRLLKLLATYPDVWMEAPSLFILRTDERIGVVEGKARAAGFQPGTDIILVIDVTGQEAMFAGQIEHLVQLQSMLPAGIPVPAKKAEHPSGTSVLESWRALAGGKPIQAGFLTPPRPEFGFKGFRRPT</sequence>
<evidence type="ECO:0000313" key="2">
    <source>
        <dbReference type="Proteomes" id="UP000182840"/>
    </source>
</evidence>
<organism evidence="1 2">
    <name type="scientific">Aquibium oceanicum</name>
    <dbReference type="NCBI Taxonomy" id="1670800"/>
    <lineage>
        <taxon>Bacteria</taxon>
        <taxon>Pseudomonadati</taxon>
        <taxon>Pseudomonadota</taxon>
        <taxon>Alphaproteobacteria</taxon>
        <taxon>Hyphomicrobiales</taxon>
        <taxon>Phyllobacteriaceae</taxon>
        <taxon>Aquibium</taxon>
    </lineage>
</organism>